<dbReference type="CDD" id="cd01189">
    <property type="entry name" value="INT_ICEBs1_C_like"/>
    <property type="match status" value="1"/>
</dbReference>
<protein>
    <submittedName>
        <fullName evidence="6">Integrase</fullName>
    </submittedName>
</protein>
<dbReference type="GO" id="GO:0015074">
    <property type="term" value="P:DNA integration"/>
    <property type="evidence" value="ECO:0007669"/>
    <property type="project" value="UniProtKB-KW"/>
</dbReference>
<dbReference type="PANTHER" id="PTHR30349:SF64">
    <property type="entry name" value="PROPHAGE INTEGRASE INTD-RELATED"/>
    <property type="match status" value="1"/>
</dbReference>
<keyword evidence="3" id="KW-0238">DNA-binding</keyword>
<dbReference type="GO" id="GO:0006310">
    <property type="term" value="P:DNA recombination"/>
    <property type="evidence" value="ECO:0007669"/>
    <property type="project" value="UniProtKB-KW"/>
</dbReference>
<gene>
    <name evidence="6" type="ORF">JCM5805K_0485</name>
</gene>
<accession>A0A0B8QWT8</accession>
<dbReference type="AlphaFoldDB" id="A0A0B8QWT8"/>
<evidence type="ECO:0000313" key="7">
    <source>
        <dbReference type="Proteomes" id="UP000031847"/>
    </source>
</evidence>
<keyword evidence="2" id="KW-0229">DNA integration</keyword>
<dbReference type="Gene3D" id="1.10.443.10">
    <property type="entry name" value="Intergrase catalytic core"/>
    <property type="match status" value="1"/>
</dbReference>
<dbReference type="InterPro" id="IPR013762">
    <property type="entry name" value="Integrase-like_cat_sf"/>
</dbReference>
<dbReference type="Pfam" id="PF00589">
    <property type="entry name" value="Phage_integrase"/>
    <property type="match status" value="1"/>
</dbReference>
<comment type="similarity">
    <text evidence="1">Belongs to the 'phage' integrase family.</text>
</comment>
<evidence type="ECO:0000259" key="5">
    <source>
        <dbReference type="PROSITE" id="PS51898"/>
    </source>
</evidence>
<keyword evidence="4" id="KW-0233">DNA recombination</keyword>
<sequence length="404" mass="46342">MSCPTIEQEKKMNIKEVQKKDGTTVYKVNVYLGVDSLTGKQVRTTVTAKNRKTCENKAHQAMNKFIKNGSTVAREKVSFDNFNALATSWFDSYKLTVKANTIRINSNFLKNYILPALGNYKVEKITTVLLQNIVNDWARNANTAEIVNGNREKGKSKDYKLLLNIIKRILDYGMQLGVISDNPAIKVFSPKLKTRTVKKIKYFNNDELKRFLDYLDSLQSTTANIKSTTLYKLLLATGLRICEALALSWSDIDFVNNTVSVSKTLIQYSNEIQDSAKTKESNRLVSVDSETISMLKEWRKYQNYGAISLHDSLVFSYHQKMRTYELERQHLVRHFKKAKVPNIGFHGFRHTHASLLMNNDVNPKEIQMRLGHADYSITMNLYSHLAKEKKKETAEKFANILKAL</sequence>
<dbReference type="InterPro" id="IPR050090">
    <property type="entry name" value="Tyrosine_recombinase_XerCD"/>
</dbReference>
<evidence type="ECO:0000256" key="4">
    <source>
        <dbReference type="ARBA" id="ARBA00023172"/>
    </source>
</evidence>
<proteinExistence type="inferred from homology"/>
<dbReference type="EMBL" id="BBSI01000013">
    <property type="protein sequence ID" value="GAM79378.1"/>
    <property type="molecule type" value="Genomic_DNA"/>
</dbReference>
<evidence type="ECO:0000256" key="1">
    <source>
        <dbReference type="ARBA" id="ARBA00008857"/>
    </source>
</evidence>
<evidence type="ECO:0000256" key="2">
    <source>
        <dbReference type="ARBA" id="ARBA00022908"/>
    </source>
</evidence>
<dbReference type="Pfam" id="PF14659">
    <property type="entry name" value="Phage_int_SAM_3"/>
    <property type="match status" value="1"/>
</dbReference>
<dbReference type="Proteomes" id="UP000031847">
    <property type="component" value="Unassembled WGS sequence"/>
</dbReference>
<comment type="caution">
    <text evidence="6">The sequence shown here is derived from an EMBL/GenBank/DDBJ whole genome shotgun (WGS) entry which is preliminary data.</text>
</comment>
<dbReference type="InterPro" id="IPR004107">
    <property type="entry name" value="Integrase_SAM-like_N"/>
</dbReference>
<dbReference type="GO" id="GO:0003677">
    <property type="term" value="F:DNA binding"/>
    <property type="evidence" value="ECO:0007669"/>
    <property type="project" value="UniProtKB-KW"/>
</dbReference>
<dbReference type="SUPFAM" id="SSF56349">
    <property type="entry name" value="DNA breaking-rejoining enzymes"/>
    <property type="match status" value="1"/>
</dbReference>
<evidence type="ECO:0000313" key="6">
    <source>
        <dbReference type="EMBL" id="GAM79378.1"/>
    </source>
</evidence>
<organism evidence="6 7">
    <name type="scientific">Lactococcus lactis subsp. lactis</name>
    <name type="common">Streptococcus lactis</name>
    <dbReference type="NCBI Taxonomy" id="1360"/>
    <lineage>
        <taxon>Bacteria</taxon>
        <taxon>Bacillati</taxon>
        <taxon>Bacillota</taxon>
        <taxon>Bacilli</taxon>
        <taxon>Lactobacillales</taxon>
        <taxon>Streptococcaceae</taxon>
        <taxon>Lactococcus</taxon>
    </lineage>
</organism>
<evidence type="ECO:0000256" key="3">
    <source>
        <dbReference type="ARBA" id="ARBA00023125"/>
    </source>
</evidence>
<name>A0A0B8QWT8_LACLL</name>
<dbReference type="InterPro" id="IPR010998">
    <property type="entry name" value="Integrase_recombinase_N"/>
</dbReference>
<dbReference type="Gene3D" id="1.10.150.130">
    <property type="match status" value="1"/>
</dbReference>
<dbReference type="InterPro" id="IPR002104">
    <property type="entry name" value="Integrase_catalytic"/>
</dbReference>
<reference evidence="6 7" key="1">
    <citation type="submission" date="2015-01" db="EMBL/GenBank/DDBJ databases">
        <title>Lactococcus lactis subsp.lactis JCM 5805 whole genome shotgun sequence.</title>
        <authorList>
            <person name="Fujii T."/>
            <person name="Tomita Y."/>
            <person name="Ikushima S."/>
            <person name="Fujiwara D."/>
        </authorList>
    </citation>
    <scope>NUCLEOTIDE SEQUENCE [LARGE SCALE GENOMIC DNA]</scope>
    <source>
        <strain evidence="6 7">JCM 5805</strain>
    </source>
</reference>
<dbReference type="PROSITE" id="PS51898">
    <property type="entry name" value="TYR_RECOMBINASE"/>
    <property type="match status" value="1"/>
</dbReference>
<dbReference type="PANTHER" id="PTHR30349">
    <property type="entry name" value="PHAGE INTEGRASE-RELATED"/>
    <property type="match status" value="1"/>
</dbReference>
<feature type="domain" description="Tyr recombinase" evidence="5">
    <location>
        <begin position="198"/>
        <end position="395"/>
    </location>
</feature>
<dbReference type="InterPro" id="IPR011010">
    <property type="entry name" value="DNA_brk_join_enz"/>
</dbReference>